<evidence type="ECO:0000313" key="3">
    <source>
        <dbReference type="Proteomes" id="UP001221413"/>
    </source>
</evidence>
<evidence type="ECO:0000256" key="1">
    <source>
        <dbReference type="SAM" id="MobiDB-lite"/>
    </source>
</evidence>
<organism evidence="2 3">
    <name type="scientific">Drechslerella dactyloides</name>
    <name type="common">Nematode-trapping fungus</name>
    <name type="synonym">Arthrobotrys dactyloides</name>
    <dbReference type="NCBI Taxonomy" id="74499"/>
    <lineage>
        <taxon>Eukaryota</taxon>
        <taxon>Fungi</taxon>
        <taxon>Dikarya</taxon>
        <taxon>Ascomycota</taxon>
        <taxon>Pezizomycotina</taxon>
        <taxon>Orbiliomycetes</taxon>
        <taxon>Orbiliales</taxon>
        <taxon>Orbiliaceae</taxon>
        <taxon>Drechslerella</taxon>
    </lineage>
</organism>
<dbReference type="EMBL" id="JAQGDS010000012">
    <property type="protein sequence ID" value="KAJ6256845.1"/>
    <property type="molecule type" value="Genomic_DNA"/>
</dbReference>
<feature type="region of interest" description="Disordered" evidence="1">
    <location>
        <begin position="137"/>
        <end position="178"/>
    </location>
</feature>
<feature type="compositionally biased region" description="Polar residues" evidence="1">
    <location>
        <begin position="143"/>
        <end position="152"/>
    </location>
</feature>
<proteinExistence type="predicted"/>
<comment type="caution">
    <text evidence="2">The sequence shown here is derived from an EMBL/GenBank/DDBJ whole genome shotgun (WGS) entry which is preliminary data.</text>
</comment>
<evidence type="ECO:0000313" key="2">
    <source>
        <dbReference type="EMBL" id="KAJ6256845.1"/>
    </source>
</evidence>
<accession>A0AAD6ISK6</accession>
<sequence length="178" mass="20132">MGWFGGKEPESEEEKPKALVSYCPKKTKDLPDSVVLRDAYYTGFFAPDPVLYVNFKDEDSLVRELEKFDIAGIILEPAYELGDLRSAYLLIVEARVEMKTSILKNGARKCCAVYDNRYKGKAKHALRDDFVFTPFSFPGSEAPTETQPSPRTVETPRRQTRAQTRAQKRKAAKSGKVD</sequence>
<protein>
    <submittedName>
        <fullName evidence="2">Uncharacterized protein</fullName>
    </submittedName>
</protein>
<keyword evidence="3" id="KW-1185">Reference proteome</keyword>
<reference evidence="2" key="1">
    <citation type="submission" date="2023-01" db="EMBL/GenBank/DDBJ databases">
        <title>The chitinases involved in constricting ring structure development in the nematode-trapping fungus Drechslerella dactyloides.</title>
        <authorList>
            <person name="Wang R."/>
            <person name="Zhang L."/>
            <person name="Tang P."/>
            <person name="Li S."/>
            <person name="Liang L."/>
        </authorList>
    </citation>
    <scope>NUCLEOTIDE SEQUENCE</scope>
    <source>
        <strain evidence="2">YMF1.00031</strain>
    </source>
</reference>
<dbReference type="AlphaFoldDB" id="A0AAD6ISK6"/>
<gene>
    <name evidence="2" type="ORF">Dda_8714</name>
</gene>
<dbReference type="Proteomes" id="UP001221413">
    <property type="component" value="Unassembled WGS sequence"/>
</dbReference>
<feature type="compositionally biased region" description="Basic residues" evidence="1">
    <location>
        <begin position="166"/>
        <end position="178"/>
    </location>
</feature>
<name>A0AAD6ISK6_DREDA</name>